<dbReference type="STRING" id="1305764.R9P132"/>
<organism evidence="2 3">
    <name type="scientific">Pseudozyma hubeiensis (strain SY62)</name>
    <name type="common">Yeast</name>
    <dbReference type="NCBI Taxonomy" id="1305764"/>
    <lineage>
        <taxon>Eukaryota</taxon>
        <taxon>Fungi</taxon>
        <taxon>Dikarya</taxon>
        <taxon>Basidiomycota</taxon>
        <taxon>Ustilaginomycotina</taxon>
        <taxon>Ustilaginomycetes</taxon>
        <taxon>Ustilaginales</taxon>
        <taxon>Ustilaginaceae</taxon>
        <taxon>Pseudozyma</taxon>
    </lineage>
</organism>
<gene>
    <name evidence="2" type="ORF">PHSY_002375</name>
</gene>
<proteinExistence type="predicted"/>
<dbReference type="EMBL" id="DF238786">
    <property type="protein sequence ID" value="GAC94802.1"/>
    <property type="molecule type" value="Genomic_DNA"/>
</dbReference>
<feature type="region of interest" description="Disordered" evidence="1">
    <location>
        <begin position="1"/>
        <end position="38"/>
    </location>
</feature>
<dbReference type="GeneID" id="24107668"/>
<dbReference type="Proteomes" id="UP000014071">
    <property type="component" value="Unassembled WGS sequence"/>
</dbReference>
<dbReference type="OrthoDB" id="428342at2759"/>
<dbReference type="PANTHER" id="PTHR21581:SF6">
    <property type="entry name" value="TRAFFICKING PROTEIN PARTICLE COMPLEX SUBUNIT 12"/>
    <property type="match status" value="1"/>
</dbReference>
<accession>R9P132</accession>
<reference evidence="3" key="1">
    <citation type="journal article" date="2013" name="Genome Announc.">
        <title>Draft genome sequence of the basidiomycetous yeast-like fungus Pseudozyma hubeiensis SY62, which produces an abundant amount of the biosurfactant mannosylerythritol lipids.</title>
        <authorList>
            <person name="Konishi M."/>
            <person name="Hatada Y."/>
            <person name="Horiuchi J."/>
        </authorList>
    </citation>
    <scope>NUCLEOTIDE SEQUENCE [LARGE SCALE GENOMIC DNA]</scope>
    <source>
        <strain evidence="3">SY62</strain>
    </source>
</reference>
<dbReference type="HOGENOM" id="CLU_028756_0_0_1"/>
<sequence>MKSSSQLSDRPGVESTPTFNPNAVAPAFARPASSSNAYASTSQPVLQASAPSQPSRYIPALGDAFYMNELPTTDPLSTLLQKHLPPHVRPLRDLSGAWHASASTTDEIPDPFTTSDAASPITAETVRQATASNSWRKIASLARERIEEYGRQTKFSQQTQLIEQEREETMRLEEVLEWWTARVYSLARLRLYSMLRSELDGLWSILEREEVLGMEGAVPFTLRVVRAMEPKWRGDVKSTLEQYTVLIRSCKDQIRKSKGQQDEVRVWKTRAVRLGLMLSFALAEVKDFSGAIEVLHPLIETSLKSRANETEAEVSDRLHLVIVASRIYIQAGDLSFATSLLDRISPLLPPSSPLHQLITQTHSIISTISSSPSPPDPEPDSTSPTSHLNQAISTFYSAHLDLAISQLESVLHTHPALAATADALVFNLATLYELDKGGDARVLERKRGLLRHVARWAGEPGVGGSCFKL</sequence>
<dbReference type="AlphaFoldDB" id="R9P132"/>
<dbReference type="RefSeq" id="XP_012188389.1">
    <property type="nucleotide sequence ID" value="XM_012332999.1"/>
</dbReference>
<evidence type="ECO:0000256" key="1">
    <source>
        <dbReference type="SAM" id="MobiDB-lite"/>
    </source>
</evidence>
<name>R9P132_PSEHS</name>
<evidence type="ECO:0000313" key="2">
    <source>
        <dbReference type="EMBL" id="GAC94802.1"/>
    </source>
</evidence>
<evidence type="ECO:0000313" key="3">
    <source>
        <dbReference type="Proteomes" id="UP000014071"/>
    </source>
</evidence>
<dbReference type="GO" id="GO:0030008">
    <property type="term" value="C:TRAPP complex"/>
    <property type="evidence" value="ECO:0007669"/>
    <property type="project" value="TreeGrafter"/>
</dbReference>
<keyword evidence="3" id="KW-1185">Reference proteome</keyword>
<protein>
    <submittedName>
        <fullName evidence="2">Uncharacterized protein</fullName>
    </submittedName>
</protein>
<feature type="region of interest" description="Disordered" evidence="1">
    <location>
        <begin position="367"/>
        <end position="387"/>
    </location>
</feature>
<dbReference type="eggNOG" id="KOG2796">
    <property type="taxonomic scope" value="Eukaryota"/>
</dbReference>
<dbReference type="GO" id="GO:0005794">
    <property type="term" value="C:Golgi apparatus"/>
    <property type="evidence" value="ECO:0007669"/>
    <property type="project" value="TreeGrafter"/>
</dbReference>
<dbReference type="PANTHER" id="PTHR21581">
    <property type="entry name" value="D-ALANYL-D-ALANINE CARBOXYPEPTIDASE"/>
    <property type="match status" value="1"/>
</dbReference>